<evidence type="ECO:0000313" key="2">
    <source>
        <dbReference type="EMBL" id="MFI5678142.1"/>
    </source>
</evidence>
<protein>
    <recommendedName>
        <fullName evidence="4">CopG family transcriptional regulator</fullName>
    </recommendedName>
</protein>
<dbReference type="RefSeq" id="WP_398658701.1">
    <property type="nucleotide sequence ID" value="NZ_JBITDC010000010.1"/>
</dbReference>
<proteinExistence type="predicted"/>
<keyword evidence="3" id="KW-1185">Reference proteome</keyword>
<comment type="caution">
    <text evidence="2">The sequence shown here is derived from an EMBL/GenBank/DDBJ whole genome shotgun (WGS) entry which is preliminary data.</text>
</comment>
<evidence type="ECO:0000256" key="1">
    <source>
        <dbReference type="SAM" id="MobiDB-lite"/>
    </source>
</evidence>
<gene>
    <name evidence="2" type="ORF">ACIA8P_26325</name>
</gene>
<dbReference type="EMBL" id="JBITDC010000010">
    <property type="protein sequence ID" value="MFI5678142.1"/>
    <property type="molecule type" value="Genomic_DNA"/>
</dbReference>
<accession>A0ABW7Y6Y5</accession>
<evidence type="ECO:0008006" key="4">
    <source>
        <dbReference type="Google" id="ProtNLM"/>
    </source>
</evidence>
<feature type="region of interest" description="Disordered" evidence="1">
    <location>
        <begin position="1"/>
        <end position="27"/>
    </location>
</feature>
<dbReference type="Proteomes" id="UP001612415">
    <property type="component" value="Unassembled WGS sequence"/>
</dbReference>
<feature type="compositionally biased region" description="Pro residues" evidence="1">
    <location>
        <begin position="1"/>
        <end position="19"/>
    </location>
</feature>
<sequence length="69" mass="7613">MNESPPVPEDPPTVAPPVPLRTRRTRPLNVHTQYITVAGADGEALQRRQNQAILAILRWLVEHPDGGTP</sequence>
<reference evidence="2 3" key="1">
    <citation type="submission" date="2024-10" db="EMBL/GenBank/DDBJ databases">
        <title>The Natural Products Discovery Center: Release of the First 8490 Sequenced Strains for Exploring Actinobacteria Biosynthetic Diversity.</title>
        <authorList>
            <person name="Kalkreuter E."/>
            <person name="Kautsar S.A."/>
            <person name="Yang D."/>
            <person name="Bader C.D."/>
            <person name="Teijaro C.N."/>
            <person name="Fluegel L."/>
            <person name="Davis C.M."/>
            <person name="Simpson J.R."/>
            <person name="Lauterbach L."/>
            <person name="Steele A.D."/>
            <person name="Gui C."/>
            <person name="Meng S."/>
            <person name="Li G."/>
            <person name="Viehrig K."/>
            <person name="Ye F."/>
            <person name="Su P."/>
            <person name="Kiefer A.F."/>
            <person name="Nichols A."/>
            <person name="Cepeda A.J."/>
            <person name="Yan W."/>
            <person name="Fan B."/>
            <person name="Jiang Y."/>
            <person name="Adhikari A."/>
            <person name="Zheng C.-J."/>
            <person name="Schuster L."/>
            <person name="Cowan T.M."/>
            <person name="Smanski M.J."/>
            <person name="Chevrette M.G."/>
            <person name="De Carvalho L.P.S."/>
            <person name="Shen B."/>
        </authorList>
    </citation>
    <scope>NUCLEOTIDE SEQUENCE [LARGE SCALE GENOMIC DNA]</scope>
    <source>
        <strain evidence="2 3">NPDC051599</strain>
    </source>
</reference>
<evidence type="ECO:0000313" key="3">
    <source>
        <dbReference type="Proteomes" id="UP001612415"/>
    </source>
</evidence>
<organism evidence="2 3">
    <name type="scientific">Streptomyces cellulosae</name>
    <dbReference type="NCBI Taxonomy" id="1968"/>
    <lineage>
        <taxon>Bacteria</taxon>
        <taxon>Bacillati</taxon>
        <taxon>Actinomycetota</taxon>
        <taxon>Actinomycetes</taxon>
        <taxon>Kitasatosporales</taxon>
        <taxon>Streptomycetaceae</taxon>
        <taxon>Streptomyces</taxon>
    </lineage>
</organism>
<name>A0ABW7Y6Y5_STRCE</name>